<name>A0A0E9VWM2_ANGAN</name>
<reference evidence="1" key="1">
    <citation type="submission" date="2014-11" db="EMBL/GenBank/DDBJ databases">
        <authorList>
            <person name="Amaro Gonzalez C."/>
        </authorList>
    </citation>
    <scope>NUCLEOTIDE SEQUENCE</scope>
</reference>
<accession>A0A0E9VWM2</accession>
<organism evidence="1">
    <name type="scientific">Anguilla anguilla</name>
    <name type="common">European freshwater eel</name>
    <name type="synonym">Muraena anguilla</name>
    <dbReference type="NCBI Taxonomy" id="7936"/>
    <lineage>
        <taxon>Eukaryota</taxon>
        <taxon>Metazoa</taxon>
        <taxon>Chordata</taxon>
        <taxon>Craniata</taxon>
        <taxon>Vertebrata</taxon>
        <taxon>Euteleostomi</taxon>
        <taxon>Actinopterygii</taxon>
        <taxon>Neopterygii</taxon>
        <taxon>Teleostei</taxon>
        <taxon>Anguilliformes</taxon>
        <taxon>Anguillidae</taxon>
        <taxon>Anguilla</taxon>
    </lineage>
</organism>
<proteinExistence type="predicted"/>
<protein>
    <submittedName>
        <fullName evidence="1">Uncharacterized protein</fullName>
    </submittedName>
</protein>
<dbReference type="AlphaFoldDB" id="A0A0E9VWM2"/>
<evidence type="ECO:0000313" key="1">
    <source>
        <dbReference type="EMBL" id="JAH82544.1"/>
    </source>
</evidence>
<reference evidence="1" key="2">
    <citation type="journal article" date="2015" name="Fish Shellfish Immunol.">
        <title>Early steps in the European eel (Anguilla anguilla)-Vibrio vulnificus interaction in the gills: Role of the RtxA13 toxin.</title>
        <authorList>
            <person name="Callol A."/>
            <person name="Pajuelo D."/>
            <person name="Ebbesson L."/>
            <person name="Teles M."/>
            <person name="MacKenzie S."/>
            <person name="Amaro C."/>
        </authorList>
    </citation>
    <scope>NUCLEOTIDE SEQUENCE</scope>
</reference>
<sequence length="21" mass="2427">MKRGSGCFALLFHEFFCQCDS</sequence>
<dbReference type="EMBL" id="GBXM01026033">
    <property type="protein sequence ID" value="JAH82544.1"/>
    <property type="molecule type" value="Transcribed_RNA"/>
</dbReference>